<organism evidence="3 4">
    <name type="scientific">Pseudomonas gregormendelii</name>
    <dbReference type="NCBI Taxonomy" id="1628277"/>
    <lineage>
        <taxon>Bacteria</taxon>
        <taxon>Pseudomonadati</taxon>
        <taxon>Pseudomonadota</taxon>
        <taxon>Gammaproteobacteria</taxon>
        <taxon>Pseudomonadales</taxon>
        <taxon>Pseudomonadaceae</taxon>
        <taxon>Pseudomonas</taxon>
    </lineage>
</organism>
<evidence type="ECO:0000313" key="4">
    <source>
        <dbReference type="Proteomes" id="UP000772591"/>
    </source>
</evidence>
<protein>
    <submittedName>
        <fullName evidence="3">Heavy-metal-associated domain-containing protein</fullName>
    </submittedName>
</protein>
<proteinExistence type="predicted"/>
<dbReference type="InterPro" id="IPR006121">
    <property type="entry name" value="HMA_dom"/>
</dbReference>
<keyword evidence="4" id="KW-1185">Reference proteome</keyword>
<dbReference type="Gene3D" id="3.30.70.100">
    <property type="match status" value="1"/>
</dbReference>
<reference evidence="3 4" key="1">
    <citation type="journal article" date="2021" name="Int. J. Syst. Evol. Microbiol.">
        <title>Pseudomonas piscium sp. nov., Pseudomonas pisciculturae sp. nov., Pseudomonas mucoides sp. nov. and Pseudomonas neuropathica sp. nov. isolated from rainbow trout.</title>
        <authorList>
            <person name="Duman M."/>
            <person name="Mulet M."/>
            <person name="Altun S."/>
            <person name="Saticioglu I.B."/>
            <person name="Gomila M."/>
            <person name="Lalucat J."/>
            <person name="Garcia-Valdes E."/>
        </authorList>
    </citation>
    <scope>NUCLEOTIDE SEQUENCE [LARGE SCALE GENOMIC DNA]</scope>
    <source>
        <strain evidence="3 4">LMG 28632</strain>
    </source>
</reference>
<keyword evidence="1" id="KW-0479">Metal-binding</keyword>
<accession>A0ABS3AN69</accession>
<dbReference type="CDD" id="cd00371">
    <property type="entry name" value="HMA"/>
    <property type="match status" value="1"/>
</dbReference>
<evidence type="ECO:0000256" key="1">
    <source>
        <dbReference type="ARBA" id="ARBA00022723"/>
    </source>
</evidence>
<dbReference type="InterPro" id="IPR017969">
    <property type="entry name" value="Heavy-metal-associated_CS"/>
</dbReference>
<comment type="caution">
    <text evidence="3">The sequence shown here is derived from an EMBL/GenBank/DDBJ whole genome shotgun (WGS) entry which is preliminary data.</text>
</comment>
<sequence length="65" mass="6798">MQVFNVQGMTCGHCVRGITSAIQEADSDAGVQVDLAAGTVKVQTHLGAEQLIALIEQEGYHAKSA</sequence>
<dbReference type="EMBL" id="JADEVO010000061">
    <property type="protein sequence ID" value="MBN3968618.1"/>
    <property type="molecule type" value="Genomic_DNA"/>
</dbReference>
<evidence type="ECO:0000259" key="2">
    <source>
        <dbReference type="PROSITE" id="PS50846"/>
    </source>
</evidence>
<dbReference type="PROSITE" id="PS50846">
    <property type="entry name" value="HMA_2"/>
    <property type="match status" value="1"/>
</dbReference>
<dbReference type="InterPro" id="IPR036163">
    <property type="entry name" value="HMA_dom_sf"/>
</dbReference>
<name>A0ABS3AN69_9PSED</name>
<gene>
    <name evidence="3" type="ORF">IMW75_25525</name>
</gene>
<dbReference type="SUPFAM" id="SSF55008">
    <property type="entry name" value="HMA, heavy metal-associated domain"/>
    <property type="match status" value="1"/>
</dbReference>
<dbReference type="Proteomes" id="UP000772591">
    <property type="component" value="Unassembled WGS sequence"/>
</dbReference>
<dbReference type="Pfam" id="PF00403">
    <property type="entry name" value="HMA"/>
    <property type="match status" value="1"/>
</dbReference>
<evidence type="ECO:0000313" key="3">
    <source>
        <dbReference type="EMBL" id="MBN3968618.1"/>
    </source>
</evidence>
<dbReference type="PROSITE" id="PS01047">
    <property type="entry name" value="HMA_1"/>
    <property type="match status" value="1"/>
</dbReference>
<dbReference type="RefSeq" id="WP_205894170.1">
    <property type="nucleotide sequence ID" value="NZ_JADEVO010000061.1"/>
</dbReference>
<feature type="domain" description="HMA" evidence="2">
    <location>
        <begin position="1"/>
        <end position="63"/>
    </location>
</feature>